<sequence length="345" mass="39769">MATENTLVQPAIPKFDGHYDHWAMLIENFLRSKEYWSLVETEISVAPVGTTLTEAQQHQFDEQILKDLNNKYQGSTRVKRAQLQVLRKEFDTLHMKVGETVNDYFARTLTIANKMKANAKNKSDKEVVEKILRSMTTKFNYVVCSIDEAQDTNNLSIDELQSSLLVHEQMIIIPEEEQVLKVTYGESFTRGRGRGGYRGRGHFQWECQSKESNHTENSEEMLLMVWVGQLESDNWFLDSGCSNHMCNRKEYFTDFNKQFADNVKLENDATLVVKEKGLVVLIQHNNYKAYHPDRGVIVMSLNRMFKFATLSLPSGITCFNTITEDVGQLWNCRNVHLSFNGLNTL</sequence>
<dbReference type="RefSeq" id="XP_016718977.1">
    <property type="nucleotide sequence ID" value="XM_016863488.1"/>
</dbReference>
<gene>
    <name evidence="3" type="primary">LOC107931568</name>
</gene>
<evidence type="ECO:0000313" key="3">
    <source>
        <dbReference type="RefSeq" id="XP_016718977.1"/>
    </source>
</evidence>
<dbReference type="Proteomes" id="UP000818029">
    <property type="component" value="Chromosome D04"/>
</dbReference>
<dbReference type="PaxDb" id="3635-A0A1U8LWT4"/>
<evidence type="ECO:0000313" key="2">
    <source>
        <dbReference type="Proteomes" id="UP000818029"/>
    </source>
</evidence>
<dbReference type="PANTHER" id="PTHR35317">
    <property type="entry name" value="OS04G0629600 PROTEIN"/>
    <property type="match status" value="1"/>
</dbReference>
<dbReference type="PANTHER" id="PTHR35317:SF34">
    <property type="match status" value="1"/>
</dbReference>
<dbReference type="KEGG" id="ghi:107931568"/>
<protein>
    <recommendedName>
        <fullName evidence="1">Retrovirus-related Pol polyprotein from transposon TNT 1-94-like beta-barrel domain-containing protein</fullName>
    </recommendedName>
</protein>
<dbReference type="Pfam" id="PF14223">
    <property type="entry name" value="Retrotran_gag_2"/>
    <property type="match status" value="1"/>
</dbReference>
<proteinExistence type="predicted"/>
<reference evidence="3" key="2">
    <citation type="submission" date="2025-08" db="UniProtKB">
        <authorList>
            <consortium name="RefSeq"/>
        </authorList>
    </citation>
    <scope>IDENTIFICATION</scope>
</reference>
<name>A0A1U8LWT4_GOSHI</name>
<evidence type="ECO:0000259" key="1">
    <source>
        <dbReference type="Pfam" id="PF22936"/>
    </source>
</evidence>
<organism evidence="2 3">
    <name type="scientific">Gossypium hirsutum</name>
    <name type="common">Upland cotton</name>
    <name type="synonym">Gossypium mexicanum</name>
    <dbReference type="NCBI Taxonomy" id="3635"/>
    <lineage>
        <taxon>Eukaryota</taxon>
        <taxon>Viridiplantae</taxon>
        <taxon>Streptophyta</taxon>
        <taxon>Embryophyta</taxon>
        <taxon>Tracheophyta</taxon>
        <taxon>Spermatophyta</taxon>
        <taxon>Magnoliopsida</taxon>
        <taxon>eudicotyledons</taxon>
        <taxon>Gunneridae</taxon>
        <taxon>Pentapetalae</taxon>
        <taxon>rosids</taxon>
        <taxon>malvids</taxon>
        <taxon>Malvales</taxon>
        <taxon>Malvaceae</taxon>
        <taxon>Malvoideae</taxon>
        <taxon>Gossypium</taxon>
    </lineage>
</organism>
<dbReference type="Pfam" id="PF22936">
    <property type="entry name" value="Pol_BBD"/>
    <property type="match status" value="1"/>
</dbReference>
<dbReference type="InterPro" id="IPR054722">
    <property type="entry name" value="PolX-like_BBD"/>
</dbReference>
<keyword evidence="2" id="KW-1185">Reference proteome</keyword>
<dbReference type="GeneID" id="107931568"/>
<accession>A0A1U8LWT4</accession>
<dbReference type="OrthoDB" id="1000101at2759"/>
<dbReference type="AlphaFoldDB" id="A0A1U8LWT4"/>
<dbReference type="STRING" id="3635.A0A1U8LWT4"/>
<feature type="domain" description="Retrovirus-related Pol polyprotein from transposon TNT 1-94-like beta-barrel" evidence="1">
    <location>
        <begin position="235"/>
        <end position="286"/>
    </location>
</feature>
<reference evidence="2" key="1">
    <citation type="journal article" date="2020" name="Nat. Genet.">
        <title>Genomic diversifications of five Gossypium allopolyploid species and their impact on cotton improvement.</title>
        <authorList>
            <person name="Chen Z.J."/>
            <person name="Sreedasyam A."/>
            <person name="Ando A."/>
            <person name="Song Q."/>
            <person name="De Santiago L.M."/>
            <person name="Hulse-Kemp A.M."/>
            <person name="Ding M."/>
            <person name="Ye W."/>
            <person name="Kirkbride R.C."/>
            <person name="Jenkins J."/>
            <person name="Plott C."/>
            <person name="Lovell J."/>
            <person name="Lin Y.M."/>
            <person name="Vaughn R."/>
            <person name="Liu B."/>
            <person name="Simpson S."/>
            <person name="Scheffler B.E."/>
            <person name="Wen L."/>
            <person name="Saski C.A."/>
            <person name="Grover C.E."/>
            <person name="Hu G."/>
            <person name="Conover J.L."/>
            <person name="Carlson J.W."/>
            <person name="Shu S."/>
            <person name="Boston L.B."/>
            <person name="Williams M."/>
            <person name="Peterson D.G."/>
            <person name="McGee K."/>
            <person name="Jones D.C."/>
            <person name="Wendel J.F."/>
            <person name="Stelly D.M."/>
            <person name="Grimwood J."/>
            <person name="Schmutz J."/>
        </authorList>
    </citation>
    <scope>NUCLEOTIDE SEQUENCE [LARGE SCALE GENOMIC DNA]</scope>
    <source>
        <strain evidence="2">cv. TM-1</strain>
    </source>
</reference>